<dbReference type="GO" id="GO:0003871">
    <property type="term" value="F:5-methyltetrahydropteroyltriglutamate-homocysteine S-methyltransferase activity"/>
    <property type="evidence" value="ECO:0007669"/>
    <property type="project" value="InterPro"/>
</dbReference>
<dbReference type="GO" id="GO:0009086">
    <property type="term" value="P:methionine biosynthetic process"/>
    <property type="evidence" value="ECO:0007669"/>
    <property type="project" value="InterPro"/>
</dbReference>
<dbReference type="PATRIC" id="fig|1121362.3.peg.1884"/>
<accession>M1NTR4</accession>
<gene>
    <name evidence="2" type="ORF">A605_09325</name>
</gene>
<dbReference type="KEGG" id="chn:A605_09325"/>
<dbReference type="SUPFAM" id="SSF51726">
    <property type="entry name" value="UROD/MetE-like"/>
    <property type="match status" value="1"/>
</dbReference>
<reference evidence="2 3" key="1">
    <citation type="journal article" date="2012" name="Stand. Genomic Sci.">
        <title>Genome sequence of the halotolerant bacterium Corynebacterium halotolerans type strain YIM 70093(T) (= DSM 44683(T)).</title>
        <authorList>
            <person name="Ruckert C."/>
            <person name="Albersmeier A."/>
            <person name="Al-Dilaimi A."/>
            <person name="Niehaus K."/>
            <person name="Szczepanowski R."/>
            <person name="Kalinowski J."/>
        </authorList>
    </citation>
    <scope>NUCLEOTIDE SEQUENCE [LARGE SCALE GENOMIC DNA]</scope>
    <source>
        <strain evidence="2">YIM 70093</strain>
    </source>
</reference>
<keyword evidence="3" id="KW-1185">Reference proteome</keyword>
<dbReference type="Gene3D" id="3.20.20.210">
    <property type="match status" value="1"/>
</dbReference>
<dbReference type="EMBL" id="CP003697">
    <property type="protein sequence ID" value="AGF72867.1"/>
    <property type="molecule type" value="Genomic_DNA"/>
</dbReference>
<feature type="domain" description="Cobalamin-independent methionine synthase MetE C-terminal/archaeal" evidence="1">
    <location>
        <begin position="7"/>
        <end position="183"/>
    </location>
</feature>
<evidence type="ECO:0000259" key="1">
    <source>
        <dbReference type="Pfam" id="PF01717"/>
    </source>
</evidence>
<organism evidence="2 3">
    <name type="scientific">Corynebacterium halotolerans YIM 70093 = DSM 44683</name>
    <dbReference type="NCBI Taxonomy" id="1121362"/>
    <lineage>
        <taxon>Bacteria</taxon>
        <taxon>Bacillati</taxon>
        <taxon>Actinomycetota</taxon>
        <taxon>Actinomycetes</taxon>
        <taxon>Mycobacteriales</taxon>
        <taxon>Corynebacteriaceae</taxon>
        <taxon>Corynebacterium</taxon>
    </lineage>
</organism>
<dbReference type="InterPro" id="IPR002629">
    <property type="entry name" value="Met_Synth_C/arc"/>
</dbReference>
<dbReference type="HOGENOM" id="CLU_046993_0_0_11"/>
<protein>
    <submittedName>
        <fullName evidence="2">Epoxyalkane:coenzyme M transferase</fullName>
    </submittedName>
</protein>
<feature type="domain" description="Cobalamin-independent methionine synthase MetE C-terminal/archaeal" evidence="1">
    <location>
        <begin position="200"/>
        <end position="393"/>
    </location>
</feature>
<dbReference type="GO" id="GO:0008270">
    <property type="term" value="F:zinc ion binding"/>
    <property type="evidence" value="ECO:0007669"/>
    <property type="project" value="InterPro"/>
</dbReference>
<dbReference type="STRING" id="1121362.A605_09325"/>
<evidence type="ECO:0000313" key="3">
    <source>
        <dbReference type="Proteomes" id="UP000011723"/>
    </source>
</evidence>
<evidence type="ECO:0000313" key="2">
    <source>
        <dbReference type="EMBL" id="AGF72867.1"/>
    </source>
</evidence>
<dbReference type="PANTHER" id="PTHR43844:SF2">
    <property type="entry name" value="SYNTHASE, VITAMIN-B12 INDEPENDENT, PUTATIVE (AFU_ORTHOLOGUE AFUA_3G12060)-RELATED"/>
    <property type="match status" value="1"/>
</dbReference>
<dbReference type="RefSeq" id="WP_015401286.1">
    <property type="nucleotide sequence ID" value="NC_020302.1"/>
</dbReference>
<dbReference type="PANTHER" id="PTHR43844">
    <property type="entry name" value="METHIONINE SYNTHASE"/>
    <property type="match status" value="1"/>
</dbReference>
<dbReference type="Pfam" id="PF01717">
    <property type="entry name" value="Meth_synt_2"/>
    <property type="match status" value="2"/>
</dbReference>
<dbReference type="AlphaFoldDB" id="M1NTR4"/>
<dbReference type="OrthoDB" id="244285at2"/>
<dbReference type="Proteomes" id="UP000011723">
    <property type="component" value="Chromosome"/>
</dbReference>
<keyword evidence="2" id="KW-0808">Transferase</keyword>
<dbReference type="eggNOG" id="COG0620">
    <property type="taxonomic scope" value="Bacteria"/>
</dbReference>
<dbReference type="CDD" id="cd03311">
    <property type="entry name" value="CIMS_C_terminal_like"/>
    <property type="match status" value="1"/>
</dbReference>
<proteinExistence type="predicted"/>
<name>M1NTR4_9CORY</name>
<sequence length="401" mass="44486">MSVNHIRTTHVGSLPRTPELLEANLKRSNGELADEQFFEILQKSVDEVVQRQVDLGIDIINEGEYGHITSGAVDYGAWWNYSFTRLGGLTMTDEDRWAAQDVVRSEPGNIKLTSFADRRDRALFSEAYEDPESGIFTGRAKVGNPKFTGPITYIGQQEVETDAQLLRQAMDKAGAKDAFVAALSPGSAARLKNEYYETDEEVVQACAAAMSQEYKAITDAGLTVQLDAPDLAESWDQINPEPSIEDYRAWLRLRIDAINDALQGLPKEQTRLHICWGSWHGPHVTDVPFGDIIEEILRAEVGGFSFEGSSPRHAHEWRVWQDHQLPEGSLIYPGVVSHNTNAVEHPRLVADRILKFAEVVGPENVVASTDCGLGGRLHHQIAWAKLESLVEGARIASAELF</sequence>
<dbReference type="InterPro" id="IPR038071">
    <property type="entry name" value="UROD/MetE-like_sf"/>
</dbReference>